<evidence type="ECO:0000313" key="1">
    <source>
        <dbReference type="EMBL" id="REB70496.1"/>
    </source>
</evidence>
<evidence type="ECO:0000313" key="2">
    <source>
        <dbReference type="Proteomes" id="UP000256324"/>
    </source>
</evidence>
<sequence>MWWTKRPSVDEMTRVRAILGFNDVKVLAYGRGEEATVIAVTEGLVVLTDETDLAVAWHEIVHGGWNGETSTLRWDFLDGSGASVKLSSPGKIPEVFRSKVTESIVATKTVPVRGGDVLIAGRVPAGHLADADGAITWTAMARESADLNDPETRQTVVKTTDSLKKEWS</sequence>
<dbReference type="RefSeq" id="WP_115938037.1">
    <property type="nucleotide sequence ID" value="NZ_PCZS01000001.1"/>
</dbReference>
<accession>A0ABX9IAS8</accession>
<organism evidence="1 2">
    <name type="scientific">Cutibacterium namnetense</name>
    <dbReference type="NCBI Taxonomy" id="1574624"/>
    <lineage>
        <taxon>Bacteria</taxon>
        <taxon>Bacillati</taxon>
        <taxon>Actinomycetota</taxon>
        <taxon>Actinomycetes</taxon>
        <taxon>Propionibacteriales</taxon>
        <taxon>Propionibacteriaceae</taxon>
        <taxon>Cutibacterium</taxon>
    </lineage>
</organism>
<reference evidence="1 2" key="1">
    <citation type="submission" date="2017-09" db="EMBL/GenBank/DDBJ databases">
        <authorList>
            <person name="Bumgarner R.E."/>
        </authorList>
    </citation>
    <scope>NUCLEOTIDE SEQUENCE [LARGE SCALE GENOMIC DNA]</scope>
    <source>
        <strain evidence="1 2">T34998</strain>
    </source>
</reference>
<name>A0ABX9IAS8_9ACTN</name>
<protein>
    <submittedName>
        <fullName evidence="1">Uncharacterized protein</fullName>
    </submittedName>
</protein>
<keyword evidence="2" id="KW-1185">Reference proteome</keyword>
<gene>
    <name evidence="1" type="ORF">CP880_01575</name>
</gene>
<proteinExistence type="predicted"/>
<comment type="caution">
    <text evidence="1">The sequence shown here is derived from an EMBL/GenBank/DDBJ whole genome shotgun (WGS) entry which is preliminary data.</text>
</comment>
<dbReference type="EMBL" id="PCZS01000001">
    <property type="protein sequence ID" value="REB70496.1"/>
    <property type="molecule type" value="Genomic_DNA"/>
</dbReference>
<dbReference type="Proteomes" id="UP000256324">
    <property type="component" value="Unassembled WGS sequence"/>
</dbReference>